<feature type="compositionally biased region" description="Low complexity" evidence="1">
    <location>
        <begin position="684"/>
        <end position="703"/>
    </location>
</feature>
<dbReference type="Gene3D" id="3.30.710.10">
    <property type="entry name" value="Potassium Channel Kv1.1, Chain A"/>
    <property type="match status" value="1"/>
</dbReference>
<name>A0A0X3PK34_SCHSO</name>
<sequence>MDGASAMLLNESESVELYTDTYSVDIPRSALISSSIFFQAAFESGMSETHSGRFFLPEFSDRQLQHLANFTSNLHLFASDPSSPPSPPVMSGPTSALETVLAPSVTSECEKEEKLCRIIEAALVADYLQMPCFRKELVSWLQELLSSACNKLSACFSQNHRCSFFTDALTILSDRRLHDLKRVLAEYLYRFPQFFLSPRYAALDITQSSLSKLVVRWLSSDKLYFKSEDELVDIVSDWIQMSCQSKRRCLSNERRCELLLTLTSPLRLGLLSWYGLQAFISLLNENLALVAEDFSLNCLLLVSQALMARDLCSSIQSALCASLLPTDLRNSLGCQAFRQRANVPVLTFIAKQDFPMPTISAYFIDLVQGRSLCSRIPSSVESAFLSEPSESNPIHLCTAELQDCQNLVFMLMHQINVACVRGYVWNLATLEAEWLPPLSLKHSMFDWAADSHHMSFSAPHSVGVVYSADGLVVYCSFSILGDAVLCLYQFDPGSWTWKPLSPQRLEVNVGCTSGNFFTPMPQATRQGDSWLYGTMELPLGSVFIRARPSRTTSRLIEVERLPSPDFVLRAHRLVGVDASVDHNGPSSTHTESYIFPFNACSRDGEAMRMCYSQSLGSWQRWDPLDDSTSVSSAPILSASPQLLRFGLSRRLVGFRGVVCTSSLSLQNSAAGEKKAEDSTEATDSDSSASSMLDSASSNSCLSSPLSVTQPNCLMSTKESTSVFVAGGSRRYRKLRKRHPARPSACGCRARNSILSPGSYLVLAGRLTQMASDPPEPRISGVWLVDPSRRLPRAPAFSLPDKLGSLLHRSLDGVRVTVALANWSALAQAAAASSAPPLMRFRRIVTLPMGAKFVTGCTATSVADASSSSLVTSVLPGAGSDSE</sequence>
<protein>
    <recommendedName>
        <fullName evidence="3">BTB domain-containing protein</fullName>
    </recommendedName>
</protein>
<organism evidence="2">
    <name type="scientific">Schistocephalus solidus</name>
    <name type="common">Tapeworm</name>
    <dbReference type="NCBI Taxonomy" id="70667"/>
    <lineage>
        <taxon>Eukaryota</taxon>
        <taxon>Metazoa</taxon>
        <taxon>Spiralia</taxon>
        <taxon>Lophotrochozoa</taxon>
        <taxon>Platyhelminthes</taxon>
        <taxon>Cestoda</taxon>
        <taxon>Eucestoda</taxon>
        <taxon>Diphyllobothriidea</taxon>
        <taxon>Diphyllobothriidae</taxon>
        <taxon>Schistocephalus</taxon>
    </lineage>
</organism>
<evidence type="ECO:0000256" key="1">
    <source>
        <dbReference type="SAM" id="MobiDB-lite"/>
    </source>
</evidence>
<dbReference type="AlphaFoldDB" id="A0A0X3PK34"/>
<dbReference type="EMBL" id="GEEE01011545">
    <property type="protein sequence ID" value="JAP51680.1"/>
    <property type="molecule type" value="Transcribed_RNA"/>
</dbReference>
<feature type="region of interest" description="Disordered" evidence="1">
    <location>
        <begin position="669"/>
        <end position="703"/>
    </location>
</feature>
<proteinExistence type="predicted"/>
<accession>A0A0X3PK34</accession>
<evidence type="ECO:0000313" key="2">
    <source>
        <dbReference type="EMBL" id="JAP51680.1"/>
    </source>
</evidence>
<gene>
    <name evidence="2" type="ORF">TR127330</name>
</gene>
<dbReference type="InterPro" id="IPR011333">
    <property type="entry name" value="SKP1/BTB/POZ_sf"/>
</dbReference>
<evidence type="ECO:0008006" key="3">
    <source>
        <dbReference type="Google" id="ProtNLM"/>
    </source>
</evidence>
<reference evidence="2" key="1">
    <citation type="submission" date="2016-01" db="EMBL/GenBank/DDBJ databases">
        <title>Reference transcriptome for the parasite Schistocephalus solidus: insights into the molecular evolution of parasitism.</title>
        <authorList>
            <person name="Hebert F.O."/>
            <person name="Grambauer S."/>
            <person name="Barber I."/>
            <person name="Landry C.R."/>
            <person name="Aubin-Horth N."/>
        </authorList>
    </citation>
    <scope>NUCLEOTIDE SEQUENCE</scope>
</reference>